<gene>
    <name evidence="3" type="ORF">CLV91_0661</name>
</gene>
<feature type="domain" description="Glycosyl transferase family 1" evidence="1">
    <location>
        <begin position="308"/>
        <end position="471"/>
    </location>
</feature>
<dbReference type="AlphaFoldDB" id="A0A495EDH5"/>
<dbReference type="SUPFAM" id="SSF53756">
    <property type="entry name" value="UDP-Glycosyltransferase/glycogen phosphorylase"/>
    <property type="match status" value="1"/>
</dbReference>
<evidence type="ECO:0000259" key="1">
    <source>
        <dbReference type="Pfam" id="PF00534"/>
    </source>
</evidence>
<dbReference type="InterPro" id="IPR022622">
    <property type="entry name" value="DUF3492"/>
</dbReference>
<dbReference type="EMBL" id="RBIQ01000007">
    <property type="protein sequence ID" value="RKR14583.1"/>
    <property type="molecule type" value="Genomic_DNA"/>
</dbReference>
<dbReference type="InterPro" id="IPR001296">
    <property type="entry name" value="Glyco_trans_1"/>
</dbReference>
<reference evidence="3 4" key="1">
    <citation type="submission" date="2018-10" db="EMBL/GenBank/DDBJ databases">
        <title>Genomic Encyclopedia of Archaeal and Bacterial Type Strains, Phase II (KMG-II): from individual species to whole genera.</title>
        <authorList>
            <person name="Goeker M."/>
        </authorList>
    </citation>
    <scope>NUCLEOTIDE SEQUENCE [LARGE SCALE GENOMIC DNA]</scope>
    <source>
        <strain evidence="3 4">DSM 25230</strain>
    </source>
</reference>
<evidence type="ECO:0000313" key="3">
    <source>
        <dbReference type="EMBL" id="RKR14583.1"/>
    </source>
</evidence>
<dbReference type="Proteomes" id="UP000269412">
    <property type="component" value="Unassembled WGS sequence"/>
</dbReference>
<dbReference type="Pfam" id="PF00534">
    <property type="entry name" value="Glycos_transf_1"/>
    <property type="match status" value="1"/>
</dbReference>
<dbReference type="PANTHER" id="PTHR12526">
    <property type="entry name" value="GLYCOSYLTRANSFERASE"/>
    <property type="match status" value="1"/>
</dbReference>
<dbReference type="OrthoDB" id="1522162at2"/>
<evidence type="ECO:0000313" key="4">
    <source>
        <dbReference type="Proteomes" id="UP000269412"/>
    </source>
</evidence>
<evidence type="ECO:0000259" key="2">
    <source>
        <dbReference type="Pfam" id="PF11997"/>
    </source>
</evidence>
<dbReference type="PANTHER" id="PTHR12526:SF608">
    <property type="entry name" value="PELF"/>
    <property type="match status" value="1"/>
</dbReference>
<dbReference type="NCBIfam" id="NF038011">
    <property type="entry name" value="PelF"/>
    <property type="match status" value="1"/>
</dbReference>
<dbReference type="Gene3D" id="3.40.50.2000">
    <property type="entry name" value="Glycogen Phosphorylase B"/>
    <property type="match status" value="2"/>
</dbReference>
<dbReference type="RefSeq" id="WP_121063927.1">
    <property type="nucleotide sequence ID" value="NZ_RBIQ01000007.1"/>
</dbReference>
<proteinExistence type="predicted"/>
<dbReference type="GO" id="GO:0016757">
    <property type="term" value="F:glycosyltransferase activity"/>
    <property type="evidence" value="ECO:0007669"/>
    <property type="project" value="InterPro"/>
</dbReference>
<sequence>MTLTNNPINVLLITEGTYPYNGGGVSTWAHDLCSKTKGIDFTLYSINAGVEVTPRYPLSKNVKKIIQVPMWSPEEPFDCVDYNIKYSTILKAREYTSEDIIINSFVPNFKSFIEEIYSENQSLKTVNACFYKMWRFFQKYDYKTTMTSEPVWNTFCNVISNVLPKDELNRIPLEDMTTAMRWIYRFLIPMAIEVPKMDISHITISGIAVIPALALKYKYNTPILVTEHGVFIRERLIAISTADYSYFLKKMLINFSECITKLVYSHASKITTVSKFNVSWENFYGAELSKIDVIYNGVDENLFTPRPKPEHLKDIPTVVAAARIFDLKDILTMIKTCAEVIKTIPEVQFLIYGNKDAVPEYTEECENLIKELKLESNFFLKGFHNKPELIYSEGDISILTSISEGFPYTVIESMSCGVPVVSTDVGGVTEAIDDTCGLVCKPKDYVEIAENVVKLLENQQLRSWMGENARNKVTNRFTIEKFIKSFEETYQNLGETHTHLVEN</sequence>
<name>A0A495EDH5_9FLAO</name>
<organism evidence="3 4">
    <name type="scientific">Maribacter vaceletii</name>
    <dbReference type="NCBI Taxonomy" id="1206816"/>
    <lineage>
        <taxon>Bacteria</taxon>
        <taxon>Pseudomonadati</taxon>
        <taxon>Bacteroidota</taxon>
        <taxon>Flavobacteriia</taxon>
        <taxon>Flavobacteriales</taxon>
        <taxon>Flavobacteriaceae</taxon>
        <taxon>Maribacter</taxon>
    </lineage>
</organism>
<comment type="caution">
    <text evidence="3">The sequence shown here is derived from an EMBL/GenBank/DDBJ whole genome shotgun (WGS) entry which is preliminary data.</text>
</comment>
<keyword evidence="4" id="KW-1185">Reference proteome</keyword>
<dbReference type="Pfam" id="PF11997">
    <property type="entry name" value="DUF3492"/>
    <property type="match status" value="1"/>
</dbReference>
<accession>A0A495EDH5</accession>
<protein>
    <submittedName>
        <fullName evidence="3">Glycosyltransferase involved in cell wall biosynthesis</fullName>
    </submittedName>
</protein>
<dbReference type="InterPro" id="IPR047691">
    <property type="entry name" value="PelF-like"/>
</dbReference>
<feature type="domain" description="DUF3492" evidence="2">
    <location>
        <begin position="9"/>
        <end position="287"/>
    </location>
</feature>
<keyword evidence="3" id="KW-0808">Transferase</keyword>